<dbReference type="InterPro" id="IPR015018">
    <property type="entry name" value="DUF1905"/>
</dbReference>
<dbReference type="Proteomes" id="UP001203058">
    <property type="component" value="Unassembled WGS sequence"/>
</dbReference>
<proteinExistence type="predicted"/>
<reference evidence="1 2" key="1">
    <citation type="submission" date="2022-03" db="EMBL/GenBank/DDBJ databases">
        <authorList>
            <person name="Jo J.-H."/>
            <person name="Im W.-T."/>
        </authorList>
    </citation>
    <scope>NUCLEOTIDE SEQUENCE [LARGE SCALE GENOMIC DNA]</scope>
    <source>
        <strain evidence="1 2">SM33</strain>
    </source>
</reference>
<comment type="caution">
    <text evidence="1">The sequence shown here is derived from an EMBL/GenBank/DDBJ whole genome shotgun (WGS) entry which is preliminary data.</text>
</comment>
<dbReference type="Pfam" id="PF08922">
    <property type="entry name" value="DUF1905"/>
    <property type="match status" value="1"/>
</dbReference>
<dbReference type="SUPFAM" id="SSF141694">
    <property type="entry name" value="AF2212/PG0164-like"/>
    <property type="match status" value="1"/>
</dbReference>
<dbReference type="InterPro" id="IPR037079">
    <property type="entry name" value="AF2212/PG0164-like_sf"/>
</dbReference>
<dbReference type="Gene3D" id="2.40.30.100">
    <property type="entry name" value="AF2212/PG0164-like"/>
    <property type="match status" value="1"/>
</dbReference>
<accession>A0ABS9VKB4</accession>
<organism evidence="1 2">
    <name type="scientific">Sphingomonas telluris</name>
    <dbReference type="NCBI Taxonomy" id="2907998"/>
    <lineage>
        <taxon>Bacteria</taxon>
        <taxon>Pseudomonadati</taxon>
        <taxon>Pseudomonadota</taxon>
        <taxon>Alphaproteobacteria</taxon>
        <taxon>Sphingomonadales</taxon>
        <taxon>Sphingomonadaceae</taxon>
        <taxon>Sphingomonas</taxon>
    </lineage>
</organism>
<evidence type="ECO:0000313" key="1">
    <source>
        <dbReference type="EMBL" id="MCH8615398.1"/>
    </source>
</evidence>
<gene>
    <name evidence="1" type="ORF">LZ016_04685</name>
</gene>
<name>A0ABS9VKB4_9SPHN</name>
<keyword evidence="2" id="KW-1185">Reference proteome</keyword>
<dbReference type="EMBL" id="JAKZHW010000001">
    <property type="protein sequence ID" value="MCH8615398.1"/>
    <property type="molecule type" value="Genomic_DNA"/>
</dbReference>
<sequence>MSLLDESGEIFLHAMENPRGFRSVKVEARIGDVTWRTSVFPVKGGGYFLPVKIDVCRKTAIVEGDEVTVELKLL</sequence>
<protein>
    <submittedName>
        <fullName evidence="1">DUF1905 domain-containing protein</fullName>
    </submittedName>
</protein>
<evidence type="ECO:0000313" key="2">
    <source>
        <dbReference type="Proteomes" id="UP001203058"/>
    </source>
</evidence>